<gene>
    <name evidence="4" type="ORF">CYPRO_0314</name>
</gene>
<dbReference type="RefSeq" id="WP_114982891.1">
    <property type="nucleotide sequence ID" value="NZ_CP027806.1"/>
</dbReference>
<dbReference type="AlphaFoldDB" id="A0A345UGK0"/>
<keyword evidence="1" id="KW-0560">Oxidoreductase</keyword>
<accession>A0A345UGK0</accession>
<dbReference type="GO" id="GO:0000286">
    <property type="term" value="F:alanine dehydrogenase activity"/>
    <property type="evidence" value="ECO:0007669"/>
    <property type="project" value="TreeGrafter"/>
</dbReference>
<name>A0A345UGK0_9BACT</name>
<sequence>MPFSSLHYRVIGLARENESPENPGSLEKRVALIPKDVKKLTQAGCSVFVEAGAGEGVGFKDADYVKAGASIQSTDEIYRDKDLLIKFKGPALEHIPLMRPGCTLFCMAHFHSFPERAKLLEAHRITVIAMEHIVEAPKRRKDEEIIGRMAADACLETSIRRNMHNLLNIYILGYRDGMQGMIRRFANQNPHSMSLLQPDQARSEKVGAVRHGLFVIDSTAFPETVEIAARMKPENALLFDVGKFRSEKGKAALRYYKSVHAPALYGLRRIQCLHETGMAGARYGFRLLKEVSPLQKAARDAEATVLGYGNVGMGAIHECYRQGVRKVNILGRFHTKKDRIETWLKRSDVVINGAEQPVELRGKNFLVSNRHLREVMRKGSVLIDLIGGSATNRSPVEPVVECTYLTDPHFEQDGIFVSALWGWPMMGMMKETAVRYSGQIADVLLGDDEHLIGGLTDPVHPGVKPAVVCGPF</sequence>
<evidence type="ECO:0000313" key="4">
    <source>
        <dbReference type="EMBL" id="AXI99601.1"/>
    </source>
</evidence>
<dbReference type="PANTHER" id="PTHR42795:SF1">
    <property type="entry name" value="ALANINE DEHYDROGENASE"/>
    <property type="match status" value="1"/>
</dbReference>
<dbReference type="InterPro" id="IPR007698">
    <property type="entry name" value="AlaDH/PNT_NAD(H)-bd"/>
</dbReference>
<organism evidence="4 5">
    <name type="scientific">Cyclonatronum proteinivorum</name>
    <dbReference type="NCBI Taxonomy" id="1457365"/>
    <lineage>
        <taxon>Bacteria</taxon>
        <taxon>Pseudomonadati</taxon>
        <taxon>Balneolota</taxon>
        <taxon>Balneolia</taxon>
        <taxon>Balneolales</taxon>
        <taxon>Cyclonatronaceae</taxon>
        <taxon>Cyclonatronum</taxon>
    </lineage>
</organism>
<dbReference type="KEGG" id="cprv:CYPRO_0314"/>
<dbReference type="SUPFAM" id="SSF52283">
    <property type="entry name" value="Formate/glycerate dehydrogenase catalytic domain-like"/>
    <property type="match status" value="1"/>
</dbReference>
<dbReference type="GO" id="GO:0005886">
    <property type="term" value="C:plasma membrane"/>
    <property type="evidence" value="ECO:0007669"/>
    <property type="project" value="TreeGrafter"/>
</dbReference>
<evidence type="ECO:0000259" key="2">
    <source>
        <dbReference type="SMART" id="SM01002"/>
    </source>
</evidence>
<protein>
    <submittedName>
        <fullName evidence="4">Alanine dehydrogenase/PNT, N-terminal domain</fullName>
    </submittedName>
</protein>
<proteinExistence type="predicted"/>
<dbReference type="SUPFAM" id="SSF51735">
    <property type="entry name" value="NAD(P)-binding Rossmann-fold domains"/>
    <property type="match status" value="1"/>
</dbReference>
<dbReference type="Pfam" id="PF05222">
    <property type="entry name" value="AlaDh_PNT_N"/>
    <property type="match status" value="1"/>
</dbReference>
<dbReference type="SMART" id="SM01002">
    <property type="entry name" value="AlaDh_PNT_C"/>
    <property type="match status" value="1"/>
</dbReference>
<dbReference type="InterPro" id="IPR036291">
    <property type="entry name" value="NAD(P)-bd_dom_sf"/>
</dbReference>
<feature type="domain" description="Alanine dehydrogenase/pyridine nucleotide transhydrogenase NAD(H)-binding" evidence="2">
    <location>
        <begin position="294"/>
        <end position="419"/>
    </location>
</feature>
<dbReference type="SMART" id="SM01003">
    <property type="entry name" value="AlaDh_PNT_N"/>
    <property type="match status" value="1"/>
</dbReference>
<feature type="domain" description="Alanine dehydrogenase/pyridine nucleotide transhydrogenase N-terminal" evidence="3">
    <location>
        <begin position="12"/>
        <end position="153"/>
    </location>
</feature>
<dbReference type="PANTHER" id="PTHR42795">
    <property type="entry name" value="ALANINE DEHYDROGENASE"/>
    <property type="match status" value="1"/>
</dbReference>
<dbReference type="EMBL" id="CP027806">
    <property type="protein sequence ID" value="AXI99601.1"/>
    <property type="molecule type" value="Genomic_DNA"/>
</dbReference>
<dbReference type="Gene3D" id="3.40.50.720">
    <property type="entry name" value="NAD(P)-binding Rossmann-like Domain"/>
    <property type="match status" value="2"/>
</dbReference>
<evidence type="ECO:0000256" key="1">
    <source>
        <dbReference type="ARBA" id="ARBA00023002"/>
    </source>
</evidence>
<reference evidence="4 5" key="1">
    <citation type="submission" date="2018-03" db="EMBL/GenBank/DDBJ databases">
        <title>Phenotypic and genomic properties of Cyclonatronum proteinivorum gen. nov., sp. nov., a haloalkaliphilic bacteroidete from soda lakes possessing Na+-translocating rhodopsin.</title>
        <authorList>
            <person name="Toshchakov S.V."/>
            <person name="Korzhenkov A."/>
            <person name="Samarov N.I."/>
            <person name="Kublanov I.V."/>
            <person name="Muntyan M.S."/>
            <person name="Sorokin D.Y."/>
        </authorList>
    </citation>
    <scope>NUCLEOTIDE SEQUENCE [LARGE SCALE GENOMIC DNA]</scope>
    <source>
        <strain evidence="4 5">Omega</strain>
    </source>
</reference>
<keyword evidence="5" id="KW-1185">Reference proteome</keyword>
<evidence type="ECO:0000259" key="3">
    <source>
        <dbReference type="SMART" id="SM01003"/>
    </source>
</evidence>
<dbReference type="GO" id="GO:0006524">
    <property type="term" value="P:alanine catabolic process"/>
    <property type="evidence" value="ECO:0007669"/>
    <property type="project" value="TreeGrafter"/>
</dbReference>
<evidence type="ECO:0000313" key="5">
    <source>
        <dbReference type="Proteomes" id="UP000254808"/>
    </source>
</evidence>
<dbReference type="OrthoDB" id="9804592at2"/>
<dbReference type="InterPro" id="IPR007886">
    <property type="entry name" value="AlaDH/PNT_N"/>
</dbReference>
<dbReference type="Proteomes" id="UP000254808">
    <property type="component" value="Chromosome"/>
</dbReference>